<protein>
    <submittedName>
        <fullName evidence="6">DNA-binding transcriptional LysR family regulator</fullName>
    </submittedName>
</protein>
<dbReference type="GO" id="GO:0005829">
    <property type="term" value="C:cytosol"/>
    <property type="evidence" value="ECO:0007669"/>
    <property type="project" value="TreeGrafter"/>
</dbReference>
<dbReference type="PANTHER" id="PTHR30419:SF30">
    <property type="entry name" value="LYSR FAMILY TRANSCRIPTIONAL REGULATOR"/>
    <property type="match status" value="1"/>
</dbReference>
<feature type="domain" description="HTH lysR-type" evidence="5">
    <location>
        <begin position="1"/>
        <end position="58"/>
    </location>
</feature>
<dbReference type="Proteomes" id="UP000295063">
    <property type="component" value="Unassembled WGS sequence"/>
</dbReference>
<evidence type="ECO:0000313" key="6">
    <source>
        <dbReference type="EMBL" id="TCL35265.1"/>
    </source>
</evidence>
<dbReference type="InterPro" id="IPR036388">
    <property type="entry name" value="WH-like_DNA-bd_sf"/>
</dbReference>
<sequence>MELRQLEYFQMVCRCNSITKAAAELHVAQPSITIAIKKLEEELGVTLFDRTQRQIILTTEGQVFLRRINDILSRLHDATVEMNDYRILQKGSIKIGVPSTIGAFPFPTLFASFQKLYPNFKLTVVEAGSLTIPNYLERGEIELGIMITSTTSTCLATVAITTGQLLVCLPPGHPLSALDAIPFTALRNERFVLLKEDSYSRQLILAECNKHQFNPNIVFSSSQIETVRSLVEQGVGISFLVDEVAQKHGTIITRPLTEPLTYQIALAWNKERYLSKATKLFIDFVSAN</sequence>
<dbReference type="RefSeq" id="WP_132082674.1">
    <property type="nucleotide sequence ID" value="NZ_DALZLR010000002.1"/>
</dbReference>
<accession>A0A4R1PTV1</accession>
<dbReference type="SUPFAM" id="SSF46785">
    <property type="entry name" value="Winged helix' DNA-binding domain"/>
    <property type="match status" value="1"/>
</dbReference>
<evidence type="ECO:0000256" key="4">
    <source>
        <dbReference type="ARBA" id="ARBA00023163"/>
    </source>
</evidence>
<dbReference type="PANTHER" id="PTHR30419">
    <property type="entry name" value="HTH-TYPE TRANSCRIPTIONAL REGULATOR YBHD"/>
    <property type="match status" value="1"/>
</dbReference>
<dbReference type="InterPro" id="IPR036390">
    <property type="entry name" value="WH_DNA-bd_sf"/>
</dbReference>
<reference evidence="6 7" key="1">
    <citation type="submission" date="2019-03" db="EMBL/GenBank/DDBJ databases">
        <title>Genomic Encyclopedia of Type Strains, Phase IV (KMG-IV): sequencing the most valuable type-strain genomes for metagenomic binning, comparative biology and taxonomic classification.</title>
        <authorList>
            <person name="Goeker M."/>
        </authorList>
    </citation>
    <scope>NUCLEOTIDE SEQUENCE [LARGE SCALE GENOMIC DNA]</scope>
    <source>
        <strain evidence="6 7">DSM 15969</strain>
    </source>
</reference>
<keyword evidence="4" id="KW-0804">Transcription</keyword>
<dbReference type="AlphaFoldDB" id="A0A4R1PTV1"/>
<evidence type="ECO:0000256" key="3">
    <source>
        <dbReference type="ARBA" id="ARBA00023125"/>
    </source>
</evidence>
<dbReference type="PROSITE" id="PS50931">
    <property type="entry name" value="HTH_LYSR"/>
    <property type="match status" value="1"/>
</dbReference>
<proteinExistence type="inferred from homology"/>
<dbReference type="GO" id="GO:0003677">
    <property type="term" value="F:DNA binding"/>
    <property type="evidence" value="ECO:0007669"/>
    <property type="project" value="UniProtKB-KW"/>
</dbReference>
<dbReference type="EMBL" id="SLUI01000013">
    <property type="protein sequence ID" value="TCL35265.1"/>
    <property type="molecule type" value="Genomic_DNA"/>
</dbReference>
<dbReference type="Pfam" id="PF03466">
    <property type="entry name" value="LysR_substrate"/>
    <property type="match status" value="1"/>
</dbReference>
<evidence type="ECO:0000256" key="2">
    <source>
        <dbReference type="ARBA" id="ARBA00023015"/>
    </source>
</evidence>
<dbReference type="FunFam" id="1.10.10.10:FF:000001">
    <property type="entry name" value="LysR family transcriptional regulator"/>
    <property type="match status" value="1"/>
</dbReference>
<dbReference type="InterPro" id="IPR050950">
    <property type="entry name" value="HTH-type_LysR_regulators"/>
</dbReference>
<keyword evidence="7" id="KW-1185">Reference proteome</keyword>
<dbReference type="Pfam" id="PF00126">
    <property type="entry name" value="HTH_1"/>
    <property type="match status" value="1"/>
</dbReference>
<name>A0A4R1PTV1_9FIRM</name>
<gene>
    <name evidence="6" type="ORF">EV210_113108</name>
</gene>
<dbReference type="PRINTS" id="PR00039">
    <property type="entry name" value="HTHLYSR"/>
</dbReference>
<dbReference type="GO" id="GO:0003700">
    <property type="term" value="F:DNA-binding transcription factor activity"/>
    <property type="evidence" value="ECO:0007669"/>
    <property type="project" value="InterPro"/>
</dbReference>
<dbReference type="OrthoDB" id="1624015at2"/>
<evidence type="ECO:0000256" key="1">
    <source>
        <dbReference type="ARBA" id="ARBA00009437"/>
    </source>
</evidence>
<dbReference type="Gene3D" id="1.10.10.10">
    <property type="entry name" value="Winged helix-like DNA-binding domain superfamily/Winged helix DNA-binding domain"/>
    <property type="match status" value="1"/>
</dbReference>
<keyword evidence="2" id="KW-0805">Transcription regulation</keyword>
<organism evidence="6 7">
    <name type="scientific">Anaerospora hongkongensis</name>
    <dbReference type="NCBI Taxonomy" id="244830"/>
    <lineage>
        <taxon>Bacteria</taxon>
        <taxon>Bacillati</taxon>
        <taxon>Bacillota</taxon>
        <taxon>Negativicutes</taxon>
        <taxon>Selenomonadales</taxon>
        <taxon>Sporomusaceae</taxon>
        <taxon>Anaerospora</taxon>
    </lineage>
</organism>
<comment type="similarity">
    <text evidence="1">Belongs to the LysR transcriptional regulatory family.</text>
</comment>
<dbReference type="InterPro" id="IPR005119">
    <property type="entry name" value="LysR_subst-bd"/>
</dbReference>
<dbReference type="SUPFAM" id="SSF53850">
    <property type="entry name" value="Periplasmic binding protein-like II"/>
    <property type="match status" value="1"/>
</dbReference>
<evidence type="ECO:0000259" key="5">
    <source>
        <dbReference type="PROSITE" id="PS50931"/>
    </source>
</evidence>
<comment type="caution">
    <text evidence="6">The sequence shown here is derived from an EMBL/GenBank/DDBJ whole genome shotgun (WGS) entry which is preliminary data.</text>
</comment>
<keyword evidence="3 6" id="KW-0238">DNA-binding</keyword>
<dbReference type="Gene3D" id="3.40.190.290">
    <property type="match status" value="1"/>
</dbReference>
<dbReference type="InterPro" id="IPR000847">
    <property type="entry name" value="LysR_HTH_N"/>
</dbReference>
<evidence type="ECO:0000313" key="7">
    <source>
        <dbReference type="Proteomes" id="UP000295063"/>
    </source>
</evidence>